<organism evidence="2 3">
    <name type="scientific">Lactuca saligna</name>
    <name type="common">Willowleaf lettuce</name>
    <dbReference type="NCBI Taxonomy" id="75948"/>
    <lineage>
        <taxon>Eukaryota</taxon>
        <taxon>Viridiplantae</taxon>
        <taxon>Streptophyta</taxon>
        <taxon>Embryophyta</taxon>
        <taxon>Tracheophyta</taxon>
        <taxon>Spermatophyta</taxon>
        <taxon>Magnoliopsida</taxon>
        <taxon>eudicotyledons</taxon>
        <taxon>Gunneridae</taxon>
        <taxon>Pentapetalae</taxon>
        <taxon>asterids</taxon>
        <taxon>campanulids</taxon>
        <taxon>Asterales</taxon>
        <taxon>Asteraceae</taxon>
        <taxon>Cichorioideae</taxon>
        <taxon>Cichorieae</taxon>
        <taxon>Lactucinae</taxon>
        <taxon>Lactuca</taxon>
    </lineage>
</organism>
<evidence type="ECO:0000313" key="3">
    <source>
        <dbReference type="Proteomes" id="UP001177003"/>
    </source>
</evidence>
<dbReference type="EMBL" id="OX465081">
    <property type="protein sequence ID" value="CAI9287962.1"/>
    <property type="molecule type" value="Genomic_DNA"/>
</dbReference>
<reference evidence="2" key="1">
    <citation type="submission" date="2023-04" db="EMBL/GenBank/DDBJ databases">
        <authorList>
            <person name="Vijverberg K."/>
            <person name="Xiong W."/>
            <person name="Schranz E."/>
        </authorList>
    </citation>
    <scope>NUCLEOTIDE SEQUENCE</scope>
</reference>
<sequence length="130" mass="15057">MAANLPHRRRPIIKLKKIEKSLRAQGLKGNSYRFLFGDLKEMTQMSHRLWYVEVVPVLTCLIGHNFGASVVYGDMSHQDRYWVLNQFLPVKSLIFVPTDVDTQDLDIKDVRVVNNYDFLNGIEVMSTESE</sequence>
<protein>
    <recommendedName>
        <fullName evidence="1">Helicase C-terminal domain-containing protein</fullName>
    </recommendedName>
</protein>
<dbReference type="InterPro" id="IPR027417">
    <property type="entry name" value="P-loop_NTPase"/>
</dbReference>
<dbReference type="Proteomes" id="UP001177003">
    <property type="component" value="Chromosome 5"/>
</dbReference>
<evidence type="ECO:0000313" key="2">
    <source>
        <dbReference type="EMBL" id="CAI9287962.1"/>
    </source>
</evidence>
<keyword evidence="3" id="KW-1185">Reference proteome</keyword>
<dbReference type="InterPro" id="IPR001650">
    <property type="entry name" value="Helicase_C-like"/>
</dbReference>
<dbReference type="AlphaFoldDB" id="A0AA35Z9Y9"/>
<name>A0AA35Z9Y9_LACSI</name>
<gene>
    <name evidence="2" type="ORF">LSALG_LOCUS27292</name>
</gene>
<dbReference type="Pfam" id="PF00271">
    <property type="entry name" value="Helicase_C"/>
    <property type="match status" value="1"/>
</dbReference>
<dbReference type="Gene3D" id="3.40.50.300">
    <property type="entry name" value="P-loop containing nucleotide triphosphate hydrolases"/>
    <property type="match status" value="1"/>
</dbReference>
<evidence type="ECO:0000259" key="1">
    <source>
        <dbReference type="Pfam" id="PF00271"/>
    </source>
</evidence>
<dbReference type="SUPFAM" id="SSF52540">
    <property type="entry name" value="P-loop containing nucleoside triphosphate hydrolases"/>
    <property type="match status" value="1"/>
</dbReference>
<feature type="domain" description="Helicase C-terminal" evidence="1">
    <location>
        <begin position="64"/>
        <end position="121"/>
    </location>
</feature>
<accession>A0AA35Z9Y9</accession>
<proteinExistence type="predicted"/>